<dbReference type="InterPro" id="IPR050638">
    <property type="entry name" value="AA-Vitamin_Transporters"/>
</dbReference>
<feature type="transmembrane region" description="Helical" evidence="6">
    <location>
        <begin position="197"/>
        <end position="219"/>
    </location>
</feature>
<feature type="transmembrane region" description="Helical" evidence="6">
    <location>
        <begin position="138"/>
        <end position="158"/>
    </location>
</feature>
<protein>
    <submittedName>
        <fullName evidence="8">EamA family transporter</fullName>
    </submittedName>
</protein>
<dbReference type="EMBL" id="CP022530">
    <property type="protein sequence ID" value="ASP40453.1"/>
    <property type="molecule type" value="Genomic_DNA"/>
</dbReference>
<organism evidence="8 9">
    <name type="scientific">Bacterioplanes sanyensis</name>
    <dbReference type="NCBI Taxonomy" id="1249553"/>
    <lineage>
        <taxon>Bacteria</taxon>
        <taxon>Pseudomonadati</taxon>
        <taxon>Pseudomonadota</taxon>
        <taxon>Gammaproteobacteria</taxon>
        <taxon>Oceanospirillales</taxon>
        <taxon>Oceanospirillaceae</taxon>
        <taxon>Bacterioplanes</taxon>
    </lineage>
</organism>
<sequence length="289" mass="31067">MSPLWTALLAPLMWGTTYAVTQRWLPQADPVWLAGLRILIPGVLLLPLVPRSVWQQRWRDVLILSVLNLGLFTFLLFTAIQRLPGGMAATLVSTVPLQVLLLRWLMGHFPGIPRLLAAMVGIAGVAMLVWQAPQQPDWLGVVAALLAAHSMAWGIMLVPKLGQGIAALPLTAAQLVVSGVLLTAIAVFLGLPFPEVTLSSSLTMVWLGPISVGLGYFVWFRAMETVAVEKLAFLGLVNPIVAVMAGVMLMSEQLQSLQWLGMTLVLASVLLAQRLPASLPVAGSLKPAQ</sequence>
<dbReference type="KEGG" id="bsan:CHH28_18005"/>
<keyword evidence="3 6" id="KW-0812">Transmembrane</keyword>
<feature type="domain" description="EamA" evidence="7">
    <location>
        <begin position="139"/>
        <end position="271"/>
    </location>
</feature>
<feature type="transmembrane region" description="Helical" evidence="6">
    <location>
        <begin position="29"/>
        <end position="49"/>
    </location>
</feature>
<evidence type="ECO:0000259" key="7">
    <source>
        <dbReference type="Pfam" id="PF00892"/>
    </source>
</evidence>
<evidence type="ECO:0000256" key="5">
    <source>
        <dbReference type="ARBA" id="ARBA00023136"/>
    </source>
</evidence>
<feature type="transmembrane region" description="Helical" evidence="6">
    <location>
        <begin position="231"/>
        <end position="250"/>
    </location>
</feature>
<dbReference type="InterPro" id="IPR000620">
    <property type="entry name" value="EamA_dom"/>
</dbReference>
<evidence type="ECO:0000256" key="4">
    <source>
        <dbReference type="ARBA" id="ARBA00022989"/>
    </source>
</evidence>
<dbReference type="PANTHER" id="PTHR32322:SF2">
    <property type="entry name" value="EAMA DOMAIN-CONTAINING PROTEIN"/>
    <property type="match status" value="1"/>
</dbReference>
<name>A0A222FQE1_9GAMM</name>
<evidence type="ECO:0000256" key="6">
    <source>
        <dbReference type="SAM" id="Phobius"/>
    </source>
</evidence>
<feature type="transmembrane region" description="Helical" evidence="6">
    <location>
        <begin position="170"/>
        <end position="191"/>
    </location>
</feature>
<dbReference type="RefSeq" id="WP_094061620.1">
    <property type="nucleotide sequence ID" value="NZ_CP022530.1"/>
</dbReference>
<dbReference type="AlphaFoldDB" id="A0A222FQE1"/>
<dbReference type="PANTHER" id="PTHR32322">
    <property type="entry name" value="INNER MEMBRANE TRANSPORTER"/>
    <property type="match status" value="1"/>
</dbReference>
<dbReference type="InterPro" id="IPR037185">
    <property type="entry name" value="EmrE-like"/>
</dbReference>
<accession>A0A222FQE1</accession>
<keyword evidence="5 6" id="KW-0472">Membrane</keyword>
<feature type="transmembrane region" description="Helical" evidence="6">
    <location>
        <begin position="86"/>
        <end position="105"/>
    </location>
</feature>
<gene>
    <name evidence="8" type="ORF">CHH28_18005</name>
</gene>
<comment type="subcellular location">
    <subcellularLocation>
        <location evidence="1">Membrane</location>
        <topology evidence="1">Multi-pass membrane protein</topology>
    </subcellularLocation>
</comment>
<reference evidence="8 9" key="1">
    <citation type="submission" date="2017-07" db="EMBL/GenBank/DDBJ databases">
        <title>Annotated genome sequence of Bacterioplanes sanyensis isolated from Red Sea.</title>
        <authorList>
            <person name="Rehman Z.U."/>
        </authorList>
    </citation>
    <scope>NUCLEOTIDE SEQUENCE [LARGE SCALE GENOMIC DNA]</scope>
    <source>
        <strain evidence="8 9">NV9</strain>
    </source>
</reference>
<keyword evidence="4 6" id="KW-1133">Transmembrane helix</keyword>
<evidence type="ECO:0000256" key="1">
    <source>
        <dbReference type="ARBA" id="ARBA00004141"/>
    </source>
</evidence>
<evidence type="ECO:0000313" key="8">
    <source>
        <dbReference type="EMBL" id="ASP40453.1"/>
    </source>
</evidence>
<proteinExistence type="inferred from homology"/>
<evidence type="ECO:0000256" key="3">
    <source>
        <dbReference type="ARBA" id="ARBA00022692"/>
    </source>
</evidence>
<keyword evidence="9" id="KW-1185">Reference proteome</keyword>
<dbReference type="Proteomes" id="UP000202440">
    <property type="component" value="Chromosome"/>
</dbReference>
<feature type="domain" description="EamA" evidence="7">
    <location>
        <begin position="4"/>
        <end position="129"/>
    </location>
</feature>
<evidence type="ECO:0000313" key="9">
    <source>
        <dbReference type="Proteomes" id="UP000202440"/>
    </source>
</evidence>
<dbReference type="GO" id="GO:0016020">
    <property type="term" value="C:membrane"/>
    <property type="evidence" value="ECO:0007669"/>
    <property type="project" value="UniProtKB-SubCell"/>
</dbReference>
<dbReference type="Pfam" id="PF00892">
    <property type="entry name" value="EamA"/>
    <property type="match status" value="2"/>
</dbReference>
<dbReference type="SUPFAM" id="SSF103481">
    <property type="entry name" value="Multidrug resistance efflux transporter EmrE"/>
    <property type="match status" value="2"/>
</dbReference>
<feature type="transmembrane region" description="Helical" evidence="6">
    <location>
        <begin position="112"/>
        <end position="132"/>
    </location>
</feature>
<evidence type="ECO:0000256" key="2">
    <source>
        <dbReference type="ARBA" id="ARBA00007362"/>
    </source>
</evidence>
<dbReference type="OrthoDB" id="5430053at2"/>
<comment type="similarity">
    <text evidence="2">Belongs to the EamA transporter family.</text>
</comment>
<feature type="transmembrane region" description="Helical" evidence="6">
    <location>
        <begin position="61"/>
        <end position="80"/>
    </location>
</feature>